<dbReference type="GO" id="GO:0003678">
    <property type="term" value="F:DNA helicase activity"/>
    <property type="evidence" value="ECO:0007669"/>
    <property type="project" value="InterPro"/>
</dbReference>
<dbReference type="Gene3D" id="3.40.50.300">
    <property type="entry name" value="P-loop containing nucleotide triphosphate hydrolases"/>
    <property type="match status" value="2"/>
</dbReference>
<dbReference type="InterPro" id="IPR027417">
    <property type="entry name" value="P-loop_NTPase"/>
</dbReference>
<sequence>MAFSGDSSNHLFQLAVRFVNQTNRHIFLTGKAGTGKTTFLKYIRDNTFKKLAIVAPTGVAAINAGGVTLHSFFQLPHGSFLPVQQTGWNSNNSFNTPHTLLKNLRLNNDKKVLLQELELLIVDEVSMLRADLLDEIDCILRHVRKKQFEPFGGVQMLYIGDLFQLPPVVKNEEWEILRQQYRSPFFFDAQALQQNPPLYLELKKIYRQHEQEFISVLNNIRNNKTTQADLDLLNKHYLPGYESSGTESYITLTTHNAKADTINQVQLEKLAGDGIECKAEITGDFNERAYPADLILQLKERAQVMFIKNDKGESRRFYNGKIATISRIAGEEIYIRFEGDEHDMLLEKETWRNIRYQYNQEEDSIEEDEVGAFKQYPIRLAWAITIHKSQGLTFDKAIVDAGASFAPGQVYVALSRLTSLAGLVLYSRIQPSSIHTDERVIEFTRLEKEEDQLAQELQQQQKIFITRSLVQTFDWLKLAEGMEMLYESYETRQVPDKNHCVLWAKALLDTVLKQQEMAGKFSRQLEQLLPNAMQDGYQFLHQRVSAGSTYFLQAMDEMETSIKNHIAEIKVKPKAKKYVAALQQLNLLPQRKKQQLNQAVQITEGLVKGVNTSEILELVEQKRTEVINREQKETMEKKTAKPQKGDSNRISLQLFREGKSITEIAAIRELAPSTVESHLVSFIKTGEVDVKDVVPEHKVALILQTVEELNLPTPASSPVKEKLGEDFSWIEIKAVLSYREWLQVSKAAD</sequence>
<dbReference type="EMBL" id="LWBP01000254">
    <property type="protein sequence ID" value="OQP45624.1"/>
    <property type="molecule type" value="Genomic_DNA"/>
</dbReference>
<dbReference type="InterPro" id="IPR010285">
    <property type="entry name" value="DNA_helicase_pif1-like_DEAD"/>
</dbReference>
<dbReference type="Pfam" id="PF05970">
    <property type="entry name" value="PIF1"/>
    <property type="match status" value="1"/>
</dbReference>
<protein>
    <submittedName>
        <fullName evidence="3">Helicase</fullName>
    </submittedName>
</protein>
<comment type="caution">
    <text evidence="3">The sequence shown here is derived from an EMBL/GenBank/DDBJ whole genome shotgun (WGS) entry which is preliminary data.</text>
</comment>
<keyword evidence="3" id="KW-0547">Nucleotide-binding</keyword>
<name>A0A1V9EI38_9BACT</name>
<evidence type="ECO:0000259" key="2">
    <source>
        <dbReference type="Pfam" id="PF14493"/>
    </source>
</evidence>
<dbReference type="STRING" id="550983.A4R26_08960"/>
<dbReference type="RefSeq" id="WP_081171231.1">
    <property type="nucleotide sequence ID" value="NZ_LWBP01000254.1"/>
</dbReference>
<keyword evidence="4" id="KW-1185">Reference proteome</keyword>
<feature type="domain" description="DNA helicase Pif1-like DEAD-box helicase" evidence="1">
    <location>
        <begin position="17"/>
        <end position="228"/>
    </location>
</feature>
<evidence type="ECO:0000259" key="1">
    <source>
        <dbReference type="Pfam" id="PF05970"/>
    </source>
</evidence>
<dbReference type="Pfam" id="PF14493">
    <property type="entry name" value="HTH_40"/>
    <property type="match status" value="1"/>
</dbReference>
<dbReference type="AlphaFoldDB" id="A0A1V9EI38"/>
<keyword evidence="3" id="KW-0347">Helicase</keyword>
<dbReference type="CDD" id="cd18809">
    <property type="entry name" value="SF1_C_RecD"/>
    <property type="match status" value="1"/>
</dbReference>
<feature type="domain" description="Helicase Helix-turn-helix" evidence="2">
    <location>
        <begin position="647"/>
        <end position="736"/>
    </location>
</feature>
<dbReference type="GO" id="GO:0000723">
    <property type="term" value="P:telomere maintenance"/>
    <property type="evidence" value="ECO:0007669"/>
    <property type="project" value="InterPro"/>
</dbReference>
<dbReference type="InterPro" id="IPR029491">
    <property type="entry name" value="Helicase_HTH"/>
</dbReference>
<evidence type="ECO:0000313" key="4">
    <source>
        <dbReference type="Proteomes" id="UP000192276"/>
    </source>
</evidence>
<dbReference type="PANTHER" id="PTHR47642:SF7">
    <property type="entry name" value="ATP-DEPENDENT DNA HELICASE PIF1"/>
    <property type="match status" value="1"/>
</dbReference>
<accession>A0A1V9EI38</accession>
<dbReference type="Proteomes" id="UP000192276">
    <property type="component" value="Unassembled WGS sequence"/>
</dbReference>
<dbReference type="FunFam" id="3.40.50.300:FF:001498">
    <property type="entry name" value="ATP-dependent DNA helicase"/>
    <property type="match status" value="1"/>
</dbReference>
<dbReference type="InterPro" id="IPR051055">
    <property type="entry name" value="PIF1_helicase"/>
</dbReference>
<dbReference type="GO" id="GO:0006281">
    <property type="term" value="P:DNA repair"/>
    <property type="evidence" value="ECO:0007669"/>
    <property type="project" value="InterPro"/>
</dbReference>
<organism evidence="3 4">
    <name type="scientific">Niastella populi</name>
    <dbReference type="NCBI Taxonomy" id="550983"/>
    <lineage>
        <taxon>Bacteria</taxon>
        <taxon>Pseudomonadati</taxon>
        <taxon>Bacteroidota</taxon>
        <taxon>Chitinophagia</taxon>
        <taxon>Chitinophagales</taxon>
        <taxon>Chitinophagaceae</taxon>
        <taxon>Niastella</taxon>
    </lineage>
</organism>
<dbReference type="PANTHER" id="PTHR47642">
    <property type="entry name" value="ATP-DEPENDENT DNA HELICASE"/>
    <property type="match status" value="1"/>
</dbReference>
<proteinExistence type="predicted"/>
<gene>
    <name evidence="3" type="ORF">A4R26_08960</name>
</gene>
<dbReference type="OrthoDB" id="9763659at2"/>
<keyword evidence="3" id="KW-0378">Hydrolase</keyword>
<evidence type="ECO:0000313" key="3">
    <source>
        <dbReference type="EMBL" id="OQP45624.1"/>
    </source>
</evidence>
<keyword evidence="3" id="KW-0067">ATP-binding</keyword>
<dbReference type="SUPFAM" id="SSF52540">
    <property type="entry name" value="P-loop containing nucleoside triphosphate hydrolases"/>
    <property type="match status" value="2"/>
</dbReference>
<reference evidence="4" key="1">
    <citation type="submission" date="2016-04" db="EMBL/GenBank/DDBJ databases">
        <authorList>
            <person name="Chen L."/>
            <person name="Zhuang W."/>
            <person name="Wang G."/>
        </authorList>
    </citation>
    <scope>NUCLEOTIDE SEQUENCE [LARGE SCALE GENOMIC DNA]</scope>
    <source>
        <strain evidence="4">208</strain>
    </source>
</reference>